<gene>
    <name evidence="2" type="ORF">GCK32_021280</name>
    <name evidence="1" type="ORF">GCK32_022548</name>
</gene>
<dbReference type="EMBL" id="WIXE01000095">
    <property type="protein sequence ID" value="KAK5986888.1"/>
    <property type="molecule type" value="Genomic_DNA"/>
</dbReference>
<name>A0AAN8GFD6_TRICO</name>
<dbReference type="EMBL" id="WIXE01022569">
    <property type="protein sequence ID" value="KAK5967363.1"/>
    <property type="molecule type" value="Genomic_DNA"/>
</dbReference>
<keyword evidence="3" id="KW-1185">Reference proteome</keyword>
<protein>
    <submittedName>
        <fullName evidence="2">Uncharacterized protein</fullName>
    </submittedName>
</protein>
<dbReference type="AlphaFoldDB" id="A0AAN8GFD6"/>
<evidence type="ECO:0000313" key="2">
    <source>
        <dbReference type="EMBL" id="KAK5986888.1"/>
    </source>
</evidence>
<dbReference type="Proteomes" id="UP001331761">
    <property type="component" value="Unassembled WGS sequence"/>
</dbReference>
<evidence type="ECO:0000313" key="1">
    <source>
        <dbReference type="EMBL" id="KAK5967363.1"/>
    </source>
</evidence>
<evidence type="ECO:0000313" key="3">
    <source>
        <dbReference type="Proteomes" id="UP001331761"/>
    </source>
</evidence>
<accession>A0AAN8GFD6</accession>
<comment type="caution">
    <text evidence="2">The sequence shown here is derived from an EMBL/GenBank/DDBJ whole genome shotgun (WGS) entry which is preliminary data.</text>
</comment>
<sequence length="73" mass="8569">MNCSVHISDRSSPVSLKSPRFWRNQWRIQRLIECEHFHYPVVELGPIQVSLVSVIKDGDMRYVLRVESNGVSW</sequence>
<reference evidence="2 3" key="1">
    <citation type="submission" date="2019-10" db="EMBL/GenBank/DDBJ databases">
        <title>Assembly and Annotation for the nematode Trichostrongylus colubriformis.</title>
        <authorList>
            <person name="Martin J."/>
        </authorList>
    </citation>
    <scope>NUCLEOTIDE SEQUENCE [LARGE SCALE GENOMIC DNA]</scope>
    <source>
        <strain evidence="2">G859</strain>
        <tissue evidence="2">Whole worm</tissue>
    </source>
</reference>
<proteinExistence type="predicted"/>
<organism evidence="2 3">
    <name type="scientific">Trichostrongylus colubriformis</name>
    <name type="common">Black scour worm</name>
    <dbReference type="NCBI Taxonomy" id="6319"/>
    <lineage>
        <taxon>Eukaryota</taxon>
        <taxon>Metazoa</taxon>
        <taxon>Ecdysozoa</taxon>
        <taxon>Nematoda</taxon>
        <taxon>Chromadorea</taxon>
        <taxon>Rhabditida</taxon>
        <taxon>Rhabditina</taxon>
        <taxon>Rhabditomorpha</taxon>
        <taxon>Strongyloidea</taxon>
        <taxon>Trichostrongylidae</taxon>
        <taxon>Trichostrongylus</taxon>
    </lineage>
</organism>